<dbReference type="Gene3D" id="2.40.30.10">
    <property type="entry name" value="Translation factors"/>
    <property type="match status" value="1"/>
</dbReference>
<dbReference type="OrthoDB" id="1611972at2759"/>
<protein>
    <submittedName>
        <fullName evidence="5">60s ribosomal protein</fullName>
    </submittedName>
</protein>
<dbReference type="InterPro" id="IPR009000">
    <property type="entry name" value="Transl_B-barrel_sf"/>
</dbReference>
<evidence type="ECO:0000256" key="4">
    <source>
        <dbReference type="RuleBase" id="RU003905"/>
    </source>
</evidence>
<dbReference type="SUPFAM" id="SSF50447">
    <property type="entry name" value="Translation proteins"/>
    <property type="match status" value="1"/>
</dbReference>
<dbReference type="FunFam" id="2.40.30.10:FF:000079">
    <property type="entry name" value="60S ribosomal protein L3"/>
    <property type="match status" value="1"/>
</dbReference>
<dbReference type="VEuPathDB" id="ToxoDB:CSUI_009318"/>
<keyword evidence="6" id="KW-1185">Reference proteome</keyword>
<dbReference type="GO" id="GO:0003735">
    <property type="term" value="F:structural constituent of ribosome"/>
    <property type="evidence" value="ECO:0007669"/>
    <property type="project" value="InterPro"/>
</dbReference>
<dbReference type="InterPro" id="IPR044892">
    <property type="entry name" value="Ribosomal_L3_dom_3_arc_sf"/>
</dbReference>
<evidence type="ECO:0000313" key="6">
    <source>
        <dbReference type="Proteomes" id="UP000221165"/>
    </source>
</evidence>
<evidence type="ECO:0000256" key="3">
    <source>
        <dbReference type="ARBA" id="ARBA00023274"/>
    </source>
</evidence>
<dbReference type="Gene3D" id="4.10.960.10">
    <property type="entry name" value="Ribosomal protein L3, domain 3"/>
    <property type="match status" value="1"/>
</dbReference>
<dbReference type="InterPro" id="IPR000597">
    <property type="entry name" value="Ribosomal_uL3"/>
</dbReference>
<reference evidence="5 6" key="1">
    <citation type="journal article" date="2017" name="Int. J. Parasitol.">
        <title>The genome of the protozoan parasite Cystoisospora suis and a reverse vaccinology approach to identify vaccine candidates.</title>
        <authorList>
            <person name="Palmieri N."/>
            <person name="Shrestha A."/>
            <person name="Ruttkowski B."/>
            <person name="Beck T."/>
            <person name="Vogl C."/>
            <person name="Tomley F."/>
            <person name="Blake D.P."/>
            <person name="Joachim A."/>
        </authorList>
    </citation>
    <scope>NUCLEOTIDE SEQUENCE [LARGE SCALE GENOMIC DNA]</scope>
    <source>
        <strain evidence="5 6">Wien I</strain>
    </source>
</reference>
<dbReference type="GO" id="GO:0003723">
    <property type="term" value="F:RNA binding"/>
    <property type="evidence" value="ECO:0007669"/>
    <property type="project" value="TreeGrafter"/>
</dbReference>
<dbReference type="FunFam" id="4.10.960.10:FF:000002">
    <property type="entry name" value="60S ribosomal protein L3"/>
    <property type="match status" value="1"/>
</dbReference>
<dbReference type="PROSITE" id="PS00474">
    <property type="entry name" value="RIBOSOMAL_L3"/>
    <property type="match status" value="1"/>
</dbReference>
<proteinExistence type="inferred from homology"/>
<dbReference type="GO" id="GO:0006412">
    <property type="term" value="P:translation"/>
    <property type="evidence" value="ECO:0007669"/>
    <property type="project" value="InterPro"/>
</dbReference>
<keyword evidence="2 4" id="KW-0689">Ribosomal protein</keyword>
<evidence type="ECO:0000256" key="1">
    <source>
        <dbReference type="ARBA" id="ARBA00006540"/>
    </source>
</evidence>
<keyword evidence="3 4" id="KW-0687">Ribonucleoprotein</keyword>
<dbReference type="FunFam" id="3.30.1430.10:FF:000001">
    <property type="entry name" value="60S ribosomal protein L3"/>
    <property type="match status" value="1"/>
</dbReference>
<dbReference type="Pfam" id="PF00297">
    <property type="entry name" value="Ribosomal_L3"/>
    <property type="match status" value="1"/>
</dbReference>
<evidence type="ECO:0000256" key="2">
    <source>
        <dbReference type="ARBA" id="ARBA00022980"/>
    </source>
</evidence>
<evidence type="ECO:0000313" key="5">
    <source>
        <dbReference type="EMBL" id="PHJ16870.1"/>
    </source>
</evidence>
<dbReference type="AlphaFoldDB" id="A0A2C6K489"/>
<dbReference type="InterPro" id="IPR045077">
    <property type="entry name" value="L3_arc_euk"/>
</dbReference>
<name>A0A2C6K489_9APIC</name>
<organism evidence="5 6">
    <name type="scientific">Cystoisospora suis</name>
    <dbReference type="NCBI Taxonomy" id="483139"/>
    <lineage>
        <taxon>Eukaryota</taxon>
        <taxon>Sar</taxon>
        <taxon>Alveolata</taxon>
        <taxon>Apicomplexa</taxon>
        <taxon>Conoidasida</taxon>
        <taxon>Coccidia</taxon>
        <taxon>Eucoccidiorida</taxon>
        <taxon>Eimeriorina</taxon>
        <taxon>Sarcocystidae</taxon>
        <taxon>Cystoisospora</taxon>
    </lineage>
</organism>
<dbReference type="FunFam" id="4.10.960.10:FF:000001">
    <property type="entry name" value="60S ribosomal protein L3"/>
    <property type="match status" value="1"/>
</dbReference>
<dbReference type="FunFam" id="2.40.30.10:FF:000351">
    <property type="entry name" value="Ribosomal protein L3"/>
    <property type="match status" value="1"/>
</dbReference>
<dbReference type="GO" id="GO:0022625">
    <property type="term" value="C:cytosolic large ribosomal subunit"/>
    <property type="evidence" value="ECO:0007669"/>
    <property type="project" value="TreeGrafter"/>
</dbReference>
<accession>A0A2C6K489</accession>
<gene>
    <name evidence="5" type="ORF">CSUI_009318</name>
</gene>
<dbReference type="InterPro" id="IPR019926">
    <property type="entry name" value="Ribosomal_uL3_CS"/>
</dbReference>
<comment type="caution">
    <text evidence="5">The sequence shown here is derived from an EMBL/GenBank/DDBJ whole genome shotgun (WGS) entry which is preliminary data.</text>
</comment>
<dbReference type="GeneID" id="94432645"/>
<dbReference type="Proteomes" id="UP000221165">
    <property type="component" value="Unassembled WGS sequence"/>
</dbReference>
<comment type="similarity">
    <text evidence="1 4">Belongs to the universal ribosomal protein uL3 family.</text>
</comment>
<sequence>MRGAWRHCGDRMITVPLRRSGVVHILRGSLAWAFFYFRWSPHSKGEVRVRFFASDMSHRKFERPRHGSLGFLPRKRCKRHRGKVKAFPKDDPSKPPHLTAFMGYKAGMTHVVRELDKPGSKLHKKEIVEAVTVVDTPPMVCVGVVGYIETPRGLRALVTVWAGHLSDECKRRFYKNWYKSKKKAFTKYAKRYSDNKKMEAELKRMKSYCSVIRAICHTQPSKTPIGSKKAHVMEIQVNGGSVADKVDFCTKMFETAVPVKAVFTEGEMIDVIGVTKGHGVKGVVSRWGVTRLPRKTHRGLRKVACIGAWHPARVQFQVPRHGQKGYFHRTEMNKKIYRVGNGADPRNATTEADLTEKRITPMGGFPHYGCVNNDFLLIKGCIVGCKKRPITFRKTLVPRTSRKALEPVNLKFIDTSAKWGHGRFQTSEEKAKFYGPLKSRAAAAMWCVLHFIGLVRACAPRWNAARLPGHLI</sequence>
<dbReference type="PANTHER" id="PTHR11363:SF5">
    <property type="entry name" value="LARGE RIBOSOMAL SUBUNIT PROTEIN UL3"/>
    <property type="match status" value="1"/>
</dbReference>
<dbReference type="EMBL" id="MIGC01005523">
    <property type="protein sequence ID" value="PHJ16870.1"/>
    <property type="molecule type" value="Genomic_DNA"/>
</dbReference>
<dbReference type="RefSeq" id="XP_067918595.1">
    <property type="nucleotide sequence ID" value="XM_068069434.1"/>
</dbReference>
<dbReference type="Gene3D" id="3.30.1430.10">
    <property type="match status" value="1"/>
</dbReference>
<dbReference type="PANTHER" id="PTHR11363">
    <property type="entry name" value="60S RIBOSOMAL PROTEIN L3-RELATED"/>
    <property type="match status" value="1"/>
</dbReference>